<dbReference type="AlphaFoldDB" id="A0A9P8UAJ8"/>
<evidence type="ECO:0000313" key="1">
    <source>
        <dbReference type="EMBL" id="KAH6638573.1"/>
    </source>
</evidence>
<comment type="caution">
    <text evidence="1">The sequence shown here is derived from an EMBL/GenBank/DDBJ whole genome shotgun (WGS) entry which is preliminary data.</text>
</comment>
<name>A0A9P8UAJ8_9PEZI</name>
<reference evidence="1" key="1">
    <citation type="journal article" date="2021" name="Nat. Commun.">
        <title>Genetic determinants of endophytism in the Arabidopsis root mycobiome.</title>
        <authorList>
            <person name="Mesny F."/>
            <person name="Miyauchi S."/>
            <person name="Thiergart T."/>
            <person name="Pickel B."/>
            <person name="Atanasova L."/>
            <person name="Karlsson M."/>
            <person name="Huettel B."/>
            <person name="Barry K.W."/>
            <person name="Haridas S."/>
            <person name="Chen C."/>
            <person name="Bauer D."/>
            <person name="Andreopoulos W."/>
            <person name="Pangilinan J."/>
            <person name="LaButti K."/>
            <person name="Riley R."/>
            <person name="Lipzen A."/>
            <person name="Clum A."/>
            <person name="Drula E."/>
            <person name="Henrissat B."/>
            <person name="Kohler A."/>
            <person name="Grigoriev I.V."/>
            <person name="Martin F.M."/>
            <person name="Hacquard S."/>
        </authorList>
    </citation>
    <scope>NUCLEOTIDE SEQUENCE</scope>
    <source>
        <strain evidence="1">MPI-SDFR-AT-0073</strain>
    </source>
</reference>
<accession>A0A9P8UAJ8</accession>
<dbReference type="RefSeq" id="XP_045950845.1">
    <property type="nucleotide sequence ID" value="XM_046108563.1"/>
</dbReference>
<protein>
    <submittedName>
        <fullName evidence="1">Uncharacterized protein</fullName>
    </submittedName>
</protein>
<evidence type="ECO:0000313" key="2">
    <source>
        <dbReference type="Proteomes" id="UP000758603"/>
    </source>
</evidence>
<dbReference type="GeneID" id="70137454"/>
<gene>
    <name evidence="1" type="ORF">BKA67DRAFT_665522</name>
</gene>
<sequence length="217" mass="24417">MKPKSEARAAIYGLVEHMFNHLYDSTSSGHSVRLLKKYALEVASGKVDGKNVVLMIRKNHKVVPEFDLNDGNLKQECKLVAAKYGVDNMEHKVADGNYRIALCEVLTGKSMQYLPILVALTGVVFQEDDSSCSYFTDTGTTRTYRQVIDNEEEMSSEDLEIVYRLQATVLALEAIGSVPVANDPVLDAITGRDADYAWENEPRPEFRAGYEEFRRRL</sequence>
<dbReference type="EMBL" id="JAGPXC010000015">
    <property type="protein sequence ID" value="KAH6638573.1"/>
    <property type="molecule type" value="Genomic_DNA"/>
</dbReference>
<organism evidence="1 2">
    <name type="scientific">Truncatella angustata</name>
    <dbReference type="NCBI Taxonomy" id="152316"/>
    <lineage>
        <taxon>Eukaryota</taxon>
        <taxon>Fungi</taxon>
        <taxon>Dikarya</taxon>
        <taxon>Ascomycota</taxon>
        <taxon>Pezizomycotina</taxon>
        <taxon>Sordariomycetes</taxon>
        <taxon>Xylariomycetidae</taxon>
        <taxon>Amphisphaeriales</taxon>
        <taxon>Sporocadaceae</taxon>
        <taxon>Truncatella</taxon>
    </lineage>
</organism>
<dbReference type="Proteomes" id="UP000758603">
    <property type="component" value="Unassembled WGS sequence"/>
</dbReference>
<proteinExistence type="predicted"/>
<keyword evidence="2" id="KW-1185">Reference proteome</keyword>